<dbReference type="Pfam" id="PF13639">
    <property type="entry name" value="zf-RING_2"/>
    <property type="match status" value="1"/>
</dbReference>
<dbReference type="PROSITE" id="PS50089">
    <property type="entry name" value="ZF_RING_2"/>
    <property type="match status" value="1"/>
</dbReference>
<proteinExistence type="predicted"/>
<dbReference type="PANTHER" id="PTHR47035">
    <property type="entry name" value="OS11G0150450 PROTEIN"/>
    <property type="match status" value="1"/>
</dbReference>
<accession>A0A0N9QA29</accession>
<sequence>MSEDACSICLNGYEEDNNIYILEACNHKFHTKCIIDWFRHASSCPCCRDNTVEQFKEIPAFVLRERAKELKKISRRVNAPQDLKNLVERVKKSDQKIKDKSTQLNDYRKEYKDILSKEKKLQREKWNLNWTKRKNERLLGIYHSNEYPLPYLIINNYEGILL</sequence>
<organism evidence="4 5">
    <name type="scientific">Chrysochromulina ericina virus CeV-01B</name>
    <dbReference type="NCBI Taxonomy" id="3070830"/>
    <lineage>
        <taxon>Viruses</taxon>
        <taxon>Varidnaviria</taxon>
        <taxon>Bamfordvirae</taxon>
        <taxon>Nucleocytoviricota</taxon>
        <taxon>Megaviricetes</taxon>
        <taxon>Imitervirales</taxon>
        <taxon>Mesomimiviridae</taxon>
        <taxon>Tethysvirus</taxon>
        <taxon>Tethysvirus raunefjordenense</taxon>
    </lineage>
</organism>
<feature type="coiled-coil region" evidence="2">
    <location>
        <begin position="83"/>
        <end position="124"/>
    </location>
</feature>
<evidence type="ECO:0000259" key="3">
    <source>
        <dbReference type="PROSITE" id="PS50089"/>
    </source>
</evidence>
<protein>
    <submittedName>
        <fullName evidence="4">RING-finger domain containing protein</fullName>
    </submittedName>
</protein>
<evidence type="ECO:0000256" key="2">
    <source>
        <dbReference type="SAM" id="Coils"/>
    </source>
</evidence>
<evidence type="ECO:0000256" key="1">
    <source>
        <dbReference type="PROSITE-ProRule" id="PRU00175"/>
    </source>
</evidence>
<evidence type="ECO:0000313" key="5">
    <source>
        <dbReference type="Proteomes" id="UP000203826"/>
    </source>
</evidence>
<dbReference type="PANTHER" id="PTHR47035:SF3">
    <property type="entry name" value="OS11G0150450 PROTEIN"/>
    <property type="match status" value="1"/>
</dbReference>
<evidence type="ECO:0000313" key="4">
    <source>
        <dbReference type="EMBL" id="ALH22959.1"/>
    </source>
</evidence>
<dbReference type="SMART" id="SM00184">
    <property type="entry name" value="RING"/>
    <property type="match status" value="1"/>
</dbReference>
<feature type="domain" description="RING-type" evidence="3">
    <location>
        <begin position="6"/>
        <end position="48"/>
    </location>
</feature>
<dbReference type="InterPro" id="IPR001841">
    <property type="entry name" value="Znf_RING"/>
</dbReference>
<dbReference type="EMBL" id="KT820662">
    <property type="protein sequence ID" value="ALH22959.1"/>
    <property type="molecule type" value="Genomic_DNA"/>
</dbReference>
<dbReference type="SUPFAM" id="SSF57850">
    <property type="entry name" value="RING/U-box"/>
    <property type="match status" value="1"/>
</dbReference>
<name>A0A0N9QA29_9VIRU</name>
<dbReference type="KEGG" id="vg:26048920"/>
<keyword evidence="1" id="KW-0862">Zinc</keyword>
<keyword evidence="1" id="KW-0479">Metal-binding</keyword>
<keyword evidence="2" id="KW-0175">Coiled coil</keyword>
<keyword evidence="5" id="KW-1185">Reference proteome</keyword>
<dbReference type="Gene3D" id="3.30.40.10">
    <property type="entry name" value="Zinc/RING finger domain, C3HC4 (zinc finger)"/>
    <property type="match status" value="1"/>
</dbReference>
<keyword evidence="1" id="KW-0863">Zinc-finger</keyword>
<reference evidence="4 5" key="1">
    <citation type="journal article" date="2015" name="Genome Announc.">
        <title>The 474-Kilobase-Pair Complete Genome Sequence of CeV-01B, a Virus Infecting Haptolina (Chrysochromulina) ericina (Prymnesiophyceae).</title>
        <authorList>
            <person name="Gallot-Lavallee L."/>
            <person name="Pagarete A."/>
            <person name="Legendre M."/>
            <person name="Santini S."/>
            <person name="Sandaa R.A."/>
            <person name="Himmelbauer H."/>
            <person name="Ogata H."/>
            <person name="Bratbak G."/>
            <person name="Claverie J.M."/>
        </authorList>
    </citation>
    <scope>NUCLEOTIDE SEQUENCE [LARGE SCALE GENOMIC DNA]</scope>
    <source>
        <strain evidence="4">CeV-01B</strain>
    </source>
</reference>
<dbReference type="InterPro" id="IPR053070">
    <property type="entry name" value="RING-type_E3_ubiquitin-ligase"/>
</dbReference>
<dbReference type="GO" id="GO:0008270">
    <property type="term" value="F:zinc ion binding"/>
    <property type="evidence" value="ECO:0007669"/>
    <property type="project" value="UniProtKB-KW"/>
</dbReference>
<dbReference type="Proteomes" id="UP000203826">
    <property type="component" value="Segment"/>
</dbReference>
<gene>
    <name evidence="4" type="ORF">ceV_053</name>
</gene>
<dbReference type="OrthoDB" id="28393at10239"/>
<dbReference type="InterPro" id="IPR013083">
    <property type="entry name" value="Znf_RING/FYVE/PHD"/>
</dbReference>